<dbReference type="InterPro" id="IPR038607">
    <property type="entry name" value="PhoD-like_sf"/>
</dbReference>
<evidence type="ECO:0000259" key="2">
    <source>
        <dbReference type="Pfam" id="PF09423"/>
    </source>
</evidence>
<accession>A0ABT5ZY43</accession>
<evidence type="ECO:0000313" key="4">
    <source>
        <dbReference type="EMBL" id="MDF3297317.1"/>
    </source>
</evidence>
<reference evidence="4 5" key="1">
    <citation type="submission" date="2023-03" db="EMBL/GenBank/DDBJ databases">
        <title>Draft genome sequence of Streptomyces sp. K1PA1 isolated from peat swamp forest in Thailand.</title>
        <authorList>
            <person name="Klaysubun C."/>
            <person name="Duangmal K."/>
        </authorList>
    </citation>
    <scope>NUCLEOTIDE SEQUENCE [LARGE SCALE GENOMIC DNA]</scope>
    <source>
        <strain evidence="4 5">K1PA1</strain>
    </source>
</reference>
<dbReference type="CDD" id="cd07389">
    <property type="entry name" value="MPP_PhoD"/>
    <property type="match status" value="1"/>
</dbReference>
<dbReference type="PANTHER" id="PTHR37031:SF2">
    <property type="entry name" value="PHOD-LIKE PHOSPHATASE METALLOPHOSPHATASE DOMAIN-CONTAINING PROTEIN"/>
    <property type="match status" value="1"/>
</dbReference>
<name>A0ABT5ZY43_9ACTN</name>
<dbReference type="EMBL" id="JARJBB010000001">
    <property type="protein sequence ID" value="MDF3297317.1"/>
    <property type="molecule type" value="Genomic_DNA"/>
</dbReference>
<protein>
    <submittedName>
        <fullName evidence="4">Alkaline phosphatase D family protein</fullName>
    </submittedName>
</protein>
<dbReference type="Proteomes" id="UP001221150">
    <property type="component" value="Unassembled WGS sequence"/>
</dbReference>
<sequence length="556" mass="60687">MAGLRLGPLLRYADGSSATVWVETSRPCTAEVVCPDGAGGTARTFQVEGHHYALVPVTGLTAGTTVPYEVRLDGARVWPLPDSPFPPSVIRAPGTGDDVRVAFGSCRWAAAPADGHDPVGPDALDTLAARIAAGADADAGGERPDVLLLLGDQVYADETSDETRQWLAARRGLADPPGSEVADYEEYTHLYYESWLDPEVRWLLSTVPSCMIFDDHDVIDDWNTSASWLADMRATDWWQERLLSGLMSYWVYQHLGNLSPAELAADPVYAAVRAAPDGTDVLRTFAAEADADPASVRWSYRRDFGRVRVLMVDSRAARVLREEDRAMLDDGEARWLREQALEGLDGPDGCDHLLIGTSLPWLLPHLVHDAEAWDAALCRGERGARWARFGERLRRRADLEHWAAFPASFVLLADLIAEAGSGAGAPATVCVLSGDVHHAYAAEPSWPSGAGRAAPDARVVQLTCSPVHNSVPRSIRLGFRFGWSAAARVLGRRLTRHGRCPEPPVTWRRTGGPWFGNQLMTLTLRGRAARLRLERAERGGDGRPRLETVTETDLAS</sequence>
<comment type="caution">
    <text evidence="4">The sequence shown here is derived from an EMBL/GenBank/DDBJ whole genome shotgun (WGS) entry which is preliminary data.</text>
</comment>
<dbReference type="RefSeq" id="WP_276106857.1">
    <property type="nucleotide sequence ID" value="NZ_JARJBB010000001.1"/>
</dbReference>
<evidence type="ECO:0000259" key="3">
    <source>
        <dbReference type="Pfam" id="PF25077"/>
    </source>
</evidence>
<dbReference type="PANTHER" id="PTHR37031">
    <property type="entry name" value="METALLOPHOSPHATASE BINDING DOMAIN PROTEIN"/>
    <property type="match status" value="1"/>
</dbReference>
<dbReference type="Pfam" id="PF09423">
    <property type="entry name" value="PhoD"/>
    <property type="match status" value="1"/>
</dbReference>
<evidence type="ECO:0000256" key="1">
    <source>
        <dbReference type="SAM" id="MobiDB-lite"/>
    </source>
</evidence>
<feature type="region of interest" description="Disordered" evidence="1">
    <location>
        <begin position="536"/>
        <end position="556"/>
    </location>
</feature>
<evidence type="ECO:0000313" key="5">
    <source>
        <dbReference type="Proteomes" id="UP001221150"/>
    </source>
</evidence>
<gene>
    <name evidence="4" type="ORF">P3H78_01465</name>
</gene>
<keyword evidence="5" id="KW-1185">Reference proteome</keyword>
<dbReference type="InterPro" id="IPR056702">
    <property type="entry name" value="DUF7800"/>
</dbReference>
<feature type="compositionally biased region" description="Basic and acidic residues" evidence="1">
    <location>
        <begin position="536"/>
        <end position="548"/>
    </location>
</feature>
<feature type="domain" description="PhoD-like phosphatase metallophosphatase" evidence="2">
    <location>
        <begin position="142"/>
        <end position="470"/>
    </location>
</feature>
<dbReference type="InterPro" id="IPR029052">
    <property type="entry name" value="Metallo-depent_PP-like"/>
</dbReference>
<proteinExistence type="predicted"/>
<dbReference type="Pfam" id="PF25077">
    <property type="entry name" value="DUF7800"/>
    <property type="match status" value="1"/>
</dbReference>
<dbReference type="InterPro" id="IPR018946">
    <property type="entry name" value="PhoD-like_MPP"/>
</dbReference>
<organism evidence="4 5">
    <name type="scientific">Streptomyces tropicalis</name>
    <dbReference type="NCBI Taxonomy" id="3034234"/>
    <lineage>
        <taxon>Bacteria</taxon>
        <taxon>Bacillati</taxon>
        <taxon>Actinomycetota</taxon>
        <taxon>Actinomycetes</taxon>
        <taxon>Kitasatosporales</taxon>
        <taxon>Streptomycetaceae</taxon>
        <taxon>Streptomyces</taxon>
    </lineage>
</organism>
<dbReference type="SUPFAM" id="SSF56300">
    <property type="entry name" value="Metallo-dependent phosphatases"/>
    <property type="match status" value="1"/>
</dbReference>
<dbReference type="Gene3D" id="3.60.21.70">
    <property type="entry name" value="PhoD-like phosphatase"/>
    <property type="match status" value="1"/>
</dbReference>
<feature type="domain" description="DUF7800" evidence="3">
    <location>
        <begin position="1"/>
        <end position="90"/>
    </location>
</feature>